<dbReference type="Proteomes" id="UP001480595">
    <property type="component" value="Unassembled WGS sequence"/>
</dbReference>
<name>A0ABR1X5U5_9PEZI</name>
<organism evidence="5 6">
    <name type="scientific">Apiospora phragmitis</name>
    <dbReference type="NCBI Taxonomy" id="2905665"/>
    <lineage>
        <taxon>Eukaryota</taxon>
        <taxon>Fungi</taxon>
        <taxon>Dikarya</taxon>
        <taxon>Ascomycota</taxon>
        <taxon>Pezizomycotina</taxon>
        <taxon>Sordariomycetes</taxon>
        <taxon>Xylariomycetidae</taxon>
        <taxon>Amphisphaeriales</taxon>
        <taxon>Apiosporaceae</taxon>
        <taxon>Apiospora</taxon>
    </lineage>
</organism>
<protein>
    <recommendedName>
        <fullName evidence="4">Zn(2)-C6 fungal-type domain-containing protein</fullName>
    </recommendedName>
</protein>
<dbReference type="EMBL" id="JAQQWL010000001">
    <property type="protein sequence ID" value="KAK8090810.1"/>
    <property type="molecule type" value="Genomic_DNA"/>
</dbReference>
<evidence type="ECO:0000313" key="5">
    <source>
        <dbReference type="EMBL" id="KAK8090810.1"/>
    </source>
</evidence>
<dbReference type="PROSITE" id="PS50048">
    <property type="entry name" value="ZN2_CY6_FUNGAL_2"/>
    <property type="match status" value="1"/>
</dbReference>
<feature type="domain" description="Zn(2)-C6 fungal-type" evidence="4">
    <location>
        <begin position="93"/>
        <end position="123"/>
    </location>
</feature>
<dbReference type="SUPFAM" id="SSF57701">
    <property type="entry name" value="Zn2/Cys6 DNA-binding domain"/>
    <property type="match status" value="1"/>
</dbReference>
<dbReference type="InterPro" id="IPR036864">
    <property type="entry name" value="Zn2-C6_fun-type_DNA-bd_sf"/>
</dbReference>
<evidence type="ECO:0000256" key="3">
    <source>
        <dbReference type="SAM" id="MobiDB-lite"/>
    </source>
</evidence>
<evidence type="ECO:0000256" key="1">
    <source>
        <dbReference type="ARBA" id="ARBA00022723"/>
    </source>
</evidence>
<dbReference type="SMART" id="SM00066">
    <property type="entry name" value="GAL4"/>
    <property type="match status" value="1"/>
</dbReference>
<dbReference type="CDD" id="cd00067">
    <property type="entry name" value="GAL4"/>
    <property type="match status" value="1"/>
</dbReference>
<keyword evidence="6" id="KW-1185">Reference proteome</keyword>
<dbReference type="PROSITE" id="PS00463">
    <property type="entry name" value="ZN2_CY6_FUNGAL_1"/>
    <property type="match status" value="1"/>
</dbReference>
<accession>A0ABR1X5U5</accession>
<dbReference type="InterPro" id="IPR001138">
    <property type="entry name" value="Zn2Cys6_DnaBD"/>
</dbReference>
<dbReference type="Pfam" id="PF04082">
    <property type="entry name" value="Fungal_trans"/>
    <property type="match status" value="1"/>
</dbReference>
<dbReference type="PANTHER" id="PTHR47431:SF5">
    <property type="entry name" value="ZN(II)2CYS6 TRANSCRIPTION FACTOR (EUROFUNG)"/>
    <property type="match status" value="1"/>
</dbReference>
<dbReference type="CDD" id="cd12148">
    <property type="entry name" value="fungal_TF_MHR"/>
    <property type="match status" value="1"/>
</dbReference>
<feature type="compositionally biased region" description="Basic residues" evidence="3">
    <location>
        <begin position="125"/>
        <end position="137"/>
    </location>
</feature>
<evidence type="ECO:0000313" key="6">
    <source>
        <dbReference type="Proteomes" id="UP001480595"/>
    </source>
</evidence>
<dbReference type="Pfam" id="PF00172">
    <property type="entry name" value="Zn_clus"/>
    <property type="match status" value="1"/>
</dbReference>
<feature type="region of interest" description="Disordered" evidence="3">
    <location>
        <begin position="125"/>
        <end position="156"/>
    </location>
</feature>
<proteinExistence type="predicted"/>
<feature type="region of interest" description="Disordered" evidence="3">
    <location>
        <begin position="581"/>
        <end position="606"/>
    </location>
</feature>
<keyword evidence="1" id="KW-0479">Metal-binding</keyword>
<comment type="caution">
    <text evidence="5">The sequence shown here is derived from an EMBL/GenBank/DDBJ whole genome shotgun (WGS) entry which is preliminary data.</text>
</comment>
<dbReference type="Gene3D" id="4.10.240.10">
    <property type="entry name" value="Zn(2)-C6 fungal-type DNA-binding domain"/>
    <property type="match status" value="1"/>
</dbReference>
<sequence length="756" mass="83245">MSTPQIHTLGDWAVLPSTTFISITGARHANCPHLSSARIPAAHDPLEHPQLPGASVRLSRQTAGLPEMAEVDTAPQSAPQPRRKFAVPPVKVACLACRGSRTRCNGERPSCASCVAKERQCIYKPSRRGGPRFRKKTQPPETSQEPDNLAPREHKGDGISLSIENYIDPGAGLKNLGDALDNSGVLFDSLFMNSHSDGSQANTSPTEGETNDPMVRVYDSDADVLNAYYIWIHPFFPILPAPHCPPGPDEPTPFFQNRPNDIDESSSPLGLAISALLALIPCPQDRNSLAEDSVVFRRKYAQFVAQAAIESIELDSERPESSVEPRKALEEPDDVPRRPAFCPDVPIDLESIIALNILSVYEYAQRGNLKKTKNRASTAMMLAMDLSLHLQGDVEDAYSECRRRVWWMTYICYCQSCIVSNSHPSFAIFTPSFTAHAPTLKSDPQAWYWFMKSQQAILAATEFVIDLNKAMATEADMTPSYQRMMELEIFLKPLVTESEQWVLNCPMTQPVNNDEAVVAHSLRCMARIKLNSARIKVHRYCAFFDAPIFSGKHCDLKAISEKDKNTPELMLWPSCCDKQSPSSPASSHHTAASSSPAGSNSSNAHSQIGRAYQSPLALIFPFSSHQSAKICLKSSLNIAQAFDSLPYPNPSSQLCDPPCYLALRSNVIAPRTMPSFACCAMQCAYVLLSVYDKTQATYPQGTTSNDVLVNDLLGRLQQGMLSILATLENYGTAFEALGGMRDQIRDKVYSSVNFDA</sequence>
<feature type="region of interest" description="Disordered" evidence="3">
    <location>
        <begin position="315"/>
        <end position="335"/>
    </location>
</feature>
<dbReference type="InterPro" id="IPR007219">
    <property type="entry name" value="XnlR_reg_dom"/>
</dbReference>
<gene>
    <name evidence="5" type="ORF">PG994_000315</name>
</gene>
<keyword evidence="2" id="KW-0539">Nucleus</keyword>
<dbReference type="RefSeq" id="XP_066722356.1">
    <property type="nucleotide sequence ID" value="XM_066851724.1"/>
</dbReference>
<evidence type="ECO:0000259" key="4">
    <source>
        <dbReference type="PROSITE" id="PS50048"/>
    </source>
</evidence>
<dbReference type="GeneID" id="92084787"/>
<evidence type="ECO:0000256" key="2">
    <source>
        <dbReference type="ARBA" id="ARBA00023242"/>
    </source>
</evidence>
<dbReference type="PANTHER" id="PTHR47431">
    <property type="entry name" value="ZN(II)2CYS6 TRANSCRIPTION FACTOR (EUROFUNG)-RELATED"/>
    <property type="match status" value="1"/>
</dbReference>
<reference evidence="5 6" key="1">
    <citation type="submission" date="2023-01" db="EMBL/GenBank/DDBJ databases">
        <title>Analysis of 21 Apiospora genomes using comparative genomics revels a genus with tremendous synthesis potential of carbohydrate active enzymes and secondary metabolites.</title>
        <authorList>
            <person name="Sorensen T."/>
        </authorList>
    </citation>
    <scope>NUCLEOTIDE SEQUENCE [LARGE SCALE GENOMIC DNA]</scope>
    <source>
        <strain evidence="5 6">CBS 135458</strain>
    </source>
</reference>